<dbReference type="KEGG" id="beg:INE88_03776"/>
<protein>
    <submittedName>
        <fullName evidence="1">Uncharacterized protein</fullName>
    </submittedName>
</protein>
<gene>
    <name evidence="1" type="ORF">INE88_03776</name>
</gene>
<dbReference type="EMBL" id="CP072227">
    <property type="protein sequence ID" value="QUT46931.1"/>
    <property type="molecule type" value="Genomic_DNA"/>
</dbReference>
<accession>A0A975KJ95</accession>
<proteinExistence type="predicted"/>
<dbReference type="AlphaFoldDB" id="A0A975KJ95"/>
<reference evidence="1" key="1">
    <citation type="journal article" date="2021" name="PLoS Genet.">
        <title>Mobile Type VI secretion system loci of the gut Bacteroidales display extensive intra-ecosystem transfer, multi-species spread and geographical clustering.</title>
        <authorList>
            <person name="Garcia-Bayona L."/>
            <person name="Coyne M.J."/>
            <person name="Comstock L.E."/>
        </authorList>
    </citation>
    <scope>NUCLEOTIDE SEQUENCE</scope>
    <source>
        <strain evidence="1">CL11T00C20</strain>
    </source>
</reference>
<dbReference type="Proteomes" id="UP000679226">
    <property type="component" value="Chromosome"/>
</dbReference>
<evidence type="ECO:0000313" key="2">
    <source>
        <dbReference type="Proteomes" id="UP000679226"/>
    </source>
</evidence>
<organism evidence="1 2">
    <name type="scientific">Bacteroides eggerthii</name>
    <dbReference type="NCBI Taxonomy" id="28111"/>
    <lineage>
        <taxon>Bacteria</taxon>
        <taxon>Pseudomonadati</taxon>
        <taxon>Bacteroidota</taxon>
        <taxon>Bacteroidia</taxon>
        <taxon>Bacteroidales</taxon>
        <taxon>Bacteroidaceae</taxon>
        <taxon>Bacteroides</taxon>
    </lineage>
</organism>
<evidence type="ECO:0000313" key="1">
    <source>
        <dbReference type="EMBL" id="QUT46931.1"/>
    </source>
</evidence>
<name>A0A975KJ95_9BACE</name>
<sequence length="132" mass="15813">MITEELIRKQFIHQILKRDSAYIYETQARVIRKNFSNERAKELAIFLASRPFRISGEGLKPTYYFSIFPYLRFLDIKYSREQAGIRKRLALYNRVIWGRLYHETINDLRYGLTQDMKDSITAKLREMSPAKL</sequence>
<dbReference type="RefSeq" id="WP_211454472.1">
    <property type="nucleotide sequence ID" value="NZ_CP072227.1"/>
</dbReference>